<dbReference type="OrthoDB" id="76293at2759"/>
<keyword evidence="2" id="KW-0472">Membrane</keyword>
<organism evidence="4">
    <name type="scientific">Laccaria bicolor (strain S238N-H82 / ATCC MYA-4686)</name>
    <name type="common">Bicoloured deceiver</name>
    <name type="synonym">Laccaria laccata var. bicolor</name>
    <dbReference type="NCBI Taxonomy" id="486041"/>
    <lineage>
        <taxon>Eukaryota</taxon>
        <taxon>Fungi</taxon>
        <taxon>Dikarya</taxon>
        <taxon>Basidiomycota</taxon>
        <taxon>Agaricomycotina</taxon>
        <taxon>Agaricomycetes</taxon>
        <taxon>Agaricomycetidae</taxon>
        <taxon>Agaricales</taxon>
        <taxon>Agaricineae</taxon>
        <taxon>Hydnangiaceae</taxon>
        <taxon>Laccaria</taxon>
    </lineage>
</organism>
<evidence type="ECO:0000313" key="4">
    <source>
        <dbReference type="Proteomes" id="UP000001194"/>
    </source>
</evidence>
<dbReference type="GeneID" id="6082307"/>
<feature type="region of interest" description="Disordered" evidence="1">
    <location>
        <begin position="441"/>
        <end position="469"/>
    </location>
</feature>
<dbReference type="EMBL" id="DS547129">
    <property type="protein sequence ID" value="EDR02638.1"/>
    <property type="molecule type" value="Genomic_DNA"/>
</dbReference>
<dbReference type="HOGENOM" id="CLU_582735_0_0_1"/>
<feature type="transmembrane region" description="Helical" evidence="2">
    <location>
        <begin position="246"/>
        <end position="275"/>
    </location>
</feature>
<dbReference type="AlphaFoldDB" id="B0DS51"/>
<dbReference type="Proteomes" id="UP000001194">
    <property type="component" value="Unassembled WGS sequence"/>
</dbReference>
<accession>B0DS51</accession>
<reference evidence="3 4" key="1">
    <citation type="journal article" date="2008" name="Nature">
        <title>The genome of Laccaria bicolor provides insights into mycorrhizal symbiosis.</title>
        <authorList>
            <person name="Martin F."/>
            <person name="Aerts A."/>
            <person name="Ahren D."/>
            <person name="Brun A."/>
            <person name="Danchin E.G.J."/>
            <person name="Duchaussoy F."/>
            <person name="Gibon J."/>
            <person name="Kohler A."/>
            <person name="Lindquist E."/>
            <person name="Pereda V."/>
            <person name="Salamov A."/>
            <person name="Shapiro H.J."/>
            <person name="Wuyts J."/>
            <person name="Blaudez D."/>
            <person name="Buee M."/>
            <person name="Brokstein P."/>
            <person name="Canbaeck B."/>
            <person name="Cohen D."/>
            <person name="Courty P.E."/>
            <person name="Coutinho P.M."/>
            <person name="Delaruelle C."/>
            <person name="Detter J.C."/>
            <person name="Deveau A."/>
            <person name="DiFazio S."/>
            <person name="Duplessis S."/>
            <person name="Fraissinet-Tachet L."/>
            <person name="Lucic E."/>
            <person name="Frey-Klett P."/>
            <person name="Fourrey C."/>
            <person name="Feussner I."/>
            <person name="Gay G."/>
            <person name="Grimwood J."/>
            <person name="Hoegger P.J."/>
            <person name="Jain P."/>
            <person name="Kilaru S."/>
            <person name="Labbe J."/>
            <person name="Lin Y.C."/>
            <person name="Legue V."/>
            <person name="Le Tacon F."/>
            <person name="Marmeisse R."/>
            <person name="Melayah D."/>
            <person name="Montanini B."/>
            <person name="Muratet M."/>
            <person name="Nehls U."/>
            <person name="Niculita-Hirzel H."/>
            <person name="Oudot-Le Secq M.P."/>
            <person name="Peter M."/>
            <person name="Quesneville H."/>
            <person name="Rajashekar B."/>
            <person name="Reich M."/>
            <person name="Rouhier N."/>
            <person name="Schmutz J."/>
            <person name="Yin T."/>
            <person name="Chalot M."/>
            <person name="Henrissat B."/>
            <person name="Kuees U."/>
            <person name="Lucas S."/>
            <person name="Van de Peer Y."/>
            <person name="Podila G.K."/>
            <person name="Polle A."/>
            <person name="Pukkila P.J."/>
            <person name="Richardson P.M."/>
            <person name="Rouze P."/>
            <person name="Sanders I.R."/>
            <person name="Stajich J.E."/>
            <person name="Tunlid A."/>
            <person name="Tuskan G."/>
            <person name="Grigoriev I.V."/>
        </authorList>
    </citation>
    <scope>NUCLEOTIDE SEQUENCE [LARGE SCALE GENOMIC DNA]</scope>
    <source>
        <strain evidence="4">S238N-H82 / ATCC MYA-4686</strain>
    </source>
</reference>
<protein>
    <submittedName>
        <fullName evidence="3">Predicted protein</fullName>
    </submittedName>
</protein>
<sequence length="469" mass="51768">MSSRSRWGPLPSLLVLSPVLIGPPWLAYRRHRYLPAALTGLSNPVTGLPHISEAQILGVVKHLSEGIGYRTVGTSEHALADKYMVAQAEEVKKNCRKEVRATVYFAHIGGLFFMNTFTTAKILYTFLSAASLILVRVTFVDPAPALKRVLPRTEEGDDRSRRWAATPLLLWPCTDQRLCWVYSSHNTCPRKNGVHFLTPHAIGPCGPSAASPSRLRGHWVFPLCSPAFRRILINPFFSRNTNIISLATYFLGIWPLLTGSLLTIPTIEVFVPLMGRVGAQVPTDNIASLIRAPGAVAWVLLLSMTTFALIGMIAMRTQFDEMHQKRLFVLHLENITSQEGHLHLAAADGALGFELLVQDIVNDSGATDVAPISVHREWMSRLSLLVCLNDVKDLIAMTRSLTIKVDHAVAMQVLFGQPSPLTLTFSSGVWTTVPGITSKRTSACKPDSCPRHAPRRTSPSRRQLPRQNA</sequence>
<keyword evidence="4" id="KW-1185">Reference proteome</keyword>
<name>B0DS51_LACBS</name>
<proteinExistence type="predicted"/>
<keyword evidence="2" id="KW-1133">Transmembrane helix</keyword>
<gene>
    <name evidence="3" type="ORF">LACBIDRAFT_332264</name>
</gene>
<evidence type="ECO:0000256" key="1">
    <source>
        <dbReference type="SAM" id="MobiDB-lite"/>
    </source>
</evidence>
<dbReference type="InParanoid" id="B0DS51"/>
<feature type="transmembrane region" description="Helical" evidence="2">
    <location>
        <begin position="122"/>
        <end position="139"/>
    </location>
</feature>
<evidence type="ECO:0000256" key="2">
    <source>
        <dbReference type="SAM" id="Phobius"/>
    </source>
</evidence>
<evidence type="ECO:0000313" key="3">
    <source>
        <dbReference type="EMBL" id="EDR02638.1"/>
    </source>
</evidence>
<feature type="transmembrane region" description="Helical" evidence="2">
    <location>
        <begin position="295"/>
        <end position="315"/>
    </location>
</feature>
<keyword evidence="2" id="KW-0812">Transmembrane</keyword>
<dbReference type="RefSeq" id="XP_001886682.1">
    <property type="nucleotide sequence ID" value="XM_001886647.1"/>
</dbReference>
<dbReference type="KEGG" id="lbc:LACBIDRAFT_332264"/>